<dbReference type="Gramene" id="KFK24373">
    <property type="protein sequence ID" value="KFK24373"/>
    <property type="gene ID" value="AALP_AAs45233U000100"/>
</dbReference>
<feature type="region of interest" description="Disordered" evidence="1">
    <location>
        <begin position="218"/>
        <end position="237"/>
    </location>
</feature>
<gene>
    <name evidence="2" type="ORF">AALP_AAs45233U000100</name>
</gene>
<organism evidence="2 3">
    <name type="scientific">Arabis alpina</name>
    <name type="common">Alpine rock-cress</name>
    <dbReference type="NCBI Taxonomy" id="50452"/>
    <lineage>
        <taxon>Eukaryota</taxon>
        <taxon>Viridiplantae</taxon>
        <taxon>Streptophyta</taxon>
        <taxon>Embryophyta</taxon>
        <taxon>Tracheophyta</taxon>
        <taxon>Spermatophyta</taxon>
        <taxon>Magnoliopsida</taxon>
        <taxon>eudicotyledons</taxon>
        <taxon>Gunneridae</taxon>
        <taxon>Pentapetalae</taxon>
        <taxon>rosids</taxon>
        <taxon>malvids</taxon>
        <taxon>Brassicales</taxon>
        <taxon>Brassicaceae</taxon>
        <taxon>Arabideae</taxon>
        <taxon>Arabis</taxon>
    </lineage>
</organism>
<dbReference type="Proteomes" id="UP000029120">
    <property type="component" value="Unassembled WGS sequence"/>
</dbReference>
<feature type="compositionally biased region" description="Polar residues" evidence="1">
    <location>
        <begin position="116"/>
        <end position="145"/>
    </location>
</feature>
<feature type="compositionally biased region" description="Polar residues" evidence="1">
    <location>
        <begin position="71"/>
        <end position="80"/>
    </location>
</feature>
<accession>A0A087G3C1</accession>
<proteinExistence type="predicted"/>
<dbReference type="EMBL" id="KL969273">
    <property type="protein sequence ID" value="KFK24373.1"/>
    <property type="molecule type" value="Genomic_DNA"/>
</dbReference>
<feature type="compositionally biased region" description="Acidic residues" evidence="1">
    <location>
        <begin position="161"/>
        <end position="186"/>
    </location>
</feature>
<sequence length="237" mass="25062">MVGPKGGSSRGRGRSTIGRGGASGGRGQAISKVYVKRPASVAASQPVSKAKGNPSTSLTATHPVSKAKENPSASLAATHTVSKEKEKLPASVAPINPLSKAQGKRHAFASGANGPGTRTQPLSKYPSLSNRYSSHNDEFPTTSARTAGILNLNVVPPTQDVDMEYQEEEEEDEEEDEDMEGHDEEVEHVQGPQVLVQDEATGQDFQELLDNVLALPGHQSLPLLSPEPIPGGQKSLW</sequence>
<evidence type="ECO:0000313" key="3">
    <source>
        <dbReference type="Proteomes" id="UP000029120"/>
    </source>
</evidence>
<feature type="compositionally biased region" description="Polar residues" evidence="1">
    <location>
        <begin position="42"/>
        <end position="62"/>
    </location>
</feature>
<evidence type="ECO:0000313" key="2">
    <source>
        <dbReference type="EMBL" id="KFK24373.1"/>
    </source>
</evidence>
<evidence type="ECO:0000256" key="1">
    <source>
        <dbReference type="SAM" id="MobiDB-lite"/>
    </source>
</evidence>
<name>A0A087G3C1_ARAAL</name>
<reference evidence="3" key="1">
    <citation type="journal article" date="2015" name="Nat. Plants">
        <title>Genome expansion of Arabis alpina linked with retrotransposition and reduced symmetric DNA methylation.</title>
        <authorList>
            <person name="Willing E.M."/>
            <person name="Rawat V."/>
            <person name="Mandakova T."/>
            <person name="Maumus F."/>
            <person name="James G.V."/>
            <person name="Nordstroem K.J."/>
            <person name="Becker C."/>
            <person name="Warthmann N."/>
            <person name="Chica C."/>
            <person name="Szarzynska B."/>
            <person name="Zytnicki M."/>
            <person name="Albani M.C."/>
            <person name="Kiefer C."/>
            <person name="Bergonzi S."/>
            <person name="Castaings L."/>
            <person name="Mateos J.L."/>
            <person name="Berns M.C."/>
            <person name="Bujdoso N."/>
            <person name="Piofczyk T."/>
            <person name="de Lorenzo L."/>
            <person name="Barrero-Sicilia C."/>
            <person name="Mateos I."/>
            <person name="Piednoel M."/>
            <person name="Hagmann J."/>
            <person name="Chen-Min-Tao R."/>
            <person name="Iglesias-Fernandez R."/>
            <person name="Schuster S.C."/>
            <person name="Alonso-Blanco C."/>
            <person name="Roudier F."/>
            <person name="Carbonero P."/>
            <person name="Paz-Ares J."/>
            <person name="Davis S.J."/>
            <person name="Pecinka A."/>
            <person name="Quesneville H."/>
            <person name="Colot V."/>
            <person name="Lysak M.A."/>
            <person name="Weigel D."/>
            <person name="Coupland G."/>
            <person name="Schneeberger K."/>
        </authorList>
    </citation>
    <scope>NUCLEOTIDE SEQUENCE [LARGE SCALE GENOMIC DNA]</scope>
    <source>
        <strain evidence="3">cv. Pajares</strain>
    </source>
</reference>
<feature type="compositionally biased region" description="Gly residues" evidence="1">
    <location>
        <begin position="1"/>
        <end position="10"/>
    </location>
</feature>
<keyword evidence="3" id="KW-1185">Reference proteome</keyword>
<feature type="compositionally biased region" description="Gly residues" evidence="1">
    <location>
        <begin position="18"/>
        <end position="27"/>
    </location>
</feature>
<protein>
    <submittedName>
        <fullName evidence="2">Uncharacterized protein</fullName>
    </submittedName>
</protein>
<dbReference type="AlphaFoldDB" id="A0A087G3C1"/>
<feature type="region of interest" description="Disordered" evidence="1">
    <location>
        <begin position="1"/>
        <end position="188"/>
    </location>
</feature>